<accession>A0AA38IMC1</accession>
<evidence type="ECO:0000256" key="1">
    <source>
        <dbReference type="SAM" id="SignalP"/>
    </source>
</evidence>
<sequence length="147" mass="16762">MRKLLLSTTILLLLPTNFSFLYQPVNYREILFSLTNSLNVDIISSVVTDVDPFDWVDPRGPLLDFQDLQIPSKVTLNITTKCNLDVTWLPFTMTHAFADGTRAKFRYYLSLVAPYIGFRHVLDGNRDASVKISNQTYNLLTVTLTVN</sequence>
<reference evidence="2" key="1">
    <citation type="journal article" date="2023" name="G3 (Bethesda)">
        <title>Whole genome assemblies of Zophobas morio and Tenebrio molitor.</title>
        <authorList>
            <person name="Kaur S."/>
            <person name="Stinson S.A."/>
            <person name="diCenzo G.C."/>
        </authorList>
    </citation>
    <scope>NUCLEOTIDE SEQUENCE</scope>
    <source>
        <strain evidence="2">QUZm001</strain>
    </source>
</reference>
<evidence type="ECO:0000313" key="3">
    <source>
        <dbReference type="Proteomes" id="UP001168821"/>
    </source>
</evidence>
<dbReference type="EMBL" id="JALNTZ010000002">
    <property type="protein sequence ID" value="KAJ3660568.1"/>
    <property type="molecule type" value="Genomic_DNA"/>
</dbReference>
<protein>
    <submittedName>
        <fullName evidence="2">Uncharacterized protein</fullName>
    </submittedName>
</protein>
<dbReference type="Proteomes" id="UP001168821">
    <property type="component" value="Unassembled WGS sequence"/>
</dbReference>
<comment type="caution">
    <text evidence="2">The sequence shown here is derived from an EMBL/GenBank/DDBJ whole genome shotgun (WGS) entry which is preliminary data.</text>
</comment>
<feature type="signal peptide" evidence="1">
    <location>
        <begin position="1"/>
        <end position="19"/>
    </location>
</feature>
<evidence type="ECO:0000313" key="2">
    <source>
        <dbReference type="EMBL" id="KAJ3660568.1"/>
    </source>
</evidence>
<name>A0AA38IMC1_9CUCU</name>
<dbReference type="AlphaFoldDB" id="A0AA38IMC1"/>
<organism evidence="2 3">
    <name type="scientific">Zophobas morio</name>
    <dbReference type="NCBI Taxonomy" id="2755281"/>
    <lineage>
        <taxon>Eukaryota</taxon>
        <taxon>Metazoa</taxon>
        <taxon>Ecdysozoa</taxon>
        <taxon>Arthropoda</taxon>
        <taxon>Hexapoda</taxon>
        <taxon>Insecta</taxon>
        <taxon>Pterygota</taxon>
        <taxon>Neoptera</taxon>
        <taxon>Endopterygota</taxon>
        <taxon>Coleoptera</taxon>
        <taxon>Polyphaga</taxon>
        <taxon>Cucujiformia</taxon>
        <taxon>Tenebrionidae</taxon>
        <taxon>Zophobas</taxon>
    </lineage>
</organism>
<keyword evidence="1" id="KW-0732">Signal</keyword>
<feature type="chain" id="PRO_5041310660" evidence="1">
    <location>
        <begin position="20"/>
        <end position="147"/>
    </location>
</feature>
<proteinExistence type="predicted"/>
<gene>
    <name evidence="2" type="ORF">Zmor_005010</name>
</gene>
<keyword evidence="3" id="KW-1185">Reference proteome</keyword>